<organism evidence="1 2">
    <name type="scientific">Deinococcus wulumuqiensis</name>
    <dbReference type="NCBI Taxonomy" id="980427"/>
    <lineage>
        <taxon>Bacteria</taxon>
        <taxon>Thermotogati</taxon>
        <taxon>Deinococcota</taxon>
        <taxon>Deinococci</taxon>
        <taxon>Deinococcales</taxon>
        <taxon>Deinococcaceae</taxon>
        <taxon>Deinococcus</taxon>
    </lineage>
</organism>
<evidence type="ECO:0000313" key="2">
    <source>
        <dbReference type="Proteomes" id="UP000253744"/>
    </source>
</evidence>
<dbReference type="AlphaFoldDB" id="A0A345IM69"/>
<name>A0A345IM69_9DEIO</name>
<evidence type="ECO:0000313" key="1">
    <source>
        <dbReference type="EMBL" id="AXH00792.1"/>
    </source>
</evidence>
<accession>A0A345IM69</accession>
<dbReference type="RefSeq" id="WP_114673449.1">
    <property type="nucleotide sequence ID" value="NZ_CP031163.1"/>
</dbReference>
<dbReference type="KEGG" id="dwu:DVJ83_16810"/>
<sequence>MTEDAEHILVRDIEDGGALVRLPDTSEEIWSLASLPPGVQPGDTVAVRVIEGDMECWILPRPAGIRA</sequence>
<dbReference type="EMBL" id="CP031163">
    <property type="protein sequence ID" value="AXH00792.1"/>
    <property type="molecule type" value="Genomic_DNA"/>
</dbReference>
<geneLocation type="plasmid" evidence="2">
    <name>pdrdi</name>
</geneLocation>
<gene>
    <name evidence="1" type="ORF">DVJ83_16810</name>
</gene>
<proteinExistence type="predicted"/>
<protein>
    <submittedName>
        <fullName evidence="1">Uncharacterized protein</fullName>
    </submittedName>
</protein>
<reference evidence="1 2" key="1">
    <citation type="submission" date="2018-07" db="EMBL/GenBank/DDBJ databases">
        <title>Complete Genome and Methylome Analysis of Deinococcus wulumuqiensis NEB 479.</title>
        <authorList>
            <person name="Fomenkov A."/>
            <person name="Luyten Y."/>
            <person name="Vincze T."/>
            <person name="Anton B.P."/>
            <person name="Clark T."/>
            <person name="Roberts R.J."/>
            <person name="Morgan R.D."/>
        </authorList>
    </citation>
    <scope>NUCLEOTIDE SEQUENCE [LARGE SCALE GENOMIC DNA]</scope>
    <source>
        <strain evidence="1 2">NEB 479</strain>
        <plasmid evidence="2">Plasmid pdrdi</plasmid>
    </source>
</reference>
<dbReference type="Proteomes" id="UP000253744">
    <property type="component" value="Plasmid pDrdI"/>
</dbReference>
<dbReference type="CDD" id="cd00164">
    <property type="entry name" value="S1_like"/>
    <property type="match status" value="1"/>
</dbReference>
<keyword evidence="1" id="KW-0614">Plasmid</keyword>